<dbReference type="Pfam" id="PF03101">
    <property type="entry name" value="FAR1"/>
    <property type="match status" value="1"/>
</dbReference>
<accession>A0A1R3FY69</accession>
<feature type="region of interest" description="Disordered" evidence="1">
    <location>
        <begin position="1"/>
        <end position="25"/>
    </location>
</feature>
<dbReference type="OrthoDB" id="10341945at2759"/>
<evidence type="ECO:0000313" key="4">
    <source>
        <dbReference type="Proteomes" id="UP000187203"/>
    </source>
</evidence>
<feature type="compositionally biased region" description="Basic residues" evidence="1">
    <location>
        <begin position="11"/>
        <end position="21"/>
    </location>
</feature>
<dbReference type="InterPro" id="IPR004330">
    <property type="entry name" value="FAR1_DNA_bnd_dom"/>
</dbReference>
<name>A0A1R3FY69_9ROSI</name>
<evidence type="ECO:0000256" key="1">
    <source>
        <dbReference type="SAM" id="MobiDB-lite"/>
    </source>
</evidence>
<dbReference type="Proteomes" id="UP000187203">
    <property type="component" value="Unassembled WGS sequence"/>
</dbReference>
<organism evidence="3 4">
    <name type="scientific">Corchorus olitorius</name>
    <dbReference type="NCBI Taxonomy" id="93759"/>
    <lineage>
        <taxon>Eukaryota</taxon>
        <taxon>Viridiplantae</taxon>
        <taxon>Streptophyta</taxon>
        <taxon>Embryophyta</taxon>
        <taxon>Tracheophyta</taxon>
        <taxon>Spermatophyta</taxon>
        <taxon>Magnoliopsida</taxon>
        <taxon>eudicotyledons</taxon>
        <taxon>Gunneridae</taxon>
        <taxon>Pentapetalae</taxon>
        <taxon>rosids</taxon>
        <taxon>malvids</taxon>
        <taxon>Malvales</taxon>
        <taxon>Malvaceae</taxon>
        <taxon>Grewioideae</taxon>
        <taxon>Apeibeae</taxon>
        <taxon>Corchorus</taxon>
    </lineage>
</organism>
<dbReference type="EMBL" id="AWUE01024441">
    <property type="protein sequence ID" value="OMO50710.1"/>
    <property type="molecule type" value="Genomic_DNA"/>
</dbReference>
<evidence type="ECO:0000259" key="2">
    <source>
        <dbReference type="Pfam" id="PF03101"/>
    </source>
</evidence>
<sequence length="72" mass="8449">MVAVAGERYAKHYKRENRKHGPKPELRIGCEAHMRILKRGDKFVVTQFQTSHNHPMVPDLIRSHRMVELKMG</sequence>
<reference evidence="4" key="1">
    <citation type="submission" date="2013-09" db="EMBL/GenBank/DDBJ databases">
        <title>Corchorus olitorius genome sequencing.</title>
        <authorList>
            <person name="Alam M."/>
            <person name="Haque M.S."/>
            <person name="Islam M.S."/>
            <person name="Emdad E.M."/>
            <person name="Islam M.M."/>
            <person name="Ahmed B."/>
            <person name="Halim A."/>
            <person name="Hossen Q.M.M."/>
            <person name="Hossain M.Z."/>
            <person name="Ahmed R."/>
            <person name="Khan M.M."/>
            <person name="Islam R."/>
            <person name="Rashid M.M."/>
            <person name="Khan S.A."/>
            <person name="Rahman M.S."/>
            <person name="Alam M."/>
            <person name="Yahiya A.S."/>
            <person name="Khan M.S."/>
            <person name="Azam M.S."/>
            <person name="Haque T."/>
            <person name="Lashkar M.Z.H."/>
            <person name="Akhand A.I."/>
            <person name="Morshed G."/>
            <person name="Roy S."/>
            <person name="Uddin K.S."/>
            <person name="Rabeya T."/>
            <person name="Hossain A.S."/>
            <person name="Chowdhury A."/>
            <person name="Snigdha A.R."/>
            <person name="Mortoza M.S."/>
            <person name="Matin S.A."/>
            <person name="Hoque S.M.E."/>
            <person name="Islam M.K."/>
            <person name="Roy D.K."/>
            <person name="Haider R."/>
            <person name="Moosa M.M."/>
            <person name="Elias S.M."/>
            <person name="Hasan A.M."/>
            <person name="Jahan S."/>
            <person name="Shafiuddin M."/>
            <person name="Mahmood N."/>
            <person name="Shommy N.S."/>
        </authorList>
    </citation>
    <scope>NUCLEOTIDE SEQUENCE [LARGE SCALE GENOMIC DNA]</scope>
    <source>
        <strain evidence="4">cv. O-4</strain>
    </source>
</reference>
<feature type="domain" description="FAR1" evidence="2">
    <location>
        <begin position="12"/>
        <end position="58"/>
    </location>
</feature>
<protein>
    <recommendedName>
        <fullName evidence="2">FAR1 domain-containing protein</fullName>
    </recommendedName>
</protein>
<evidence type="ECO:0000313" key="3">
    <source>
        <dbReference type="EMBL" id="OMO50710.1"/>
    </source>
</evidence>
<comment type="caution">
    <text evidence="3">The sequence shown here is derived from an EMBL/GenBank/DDBJ whole genome shotgun (WGS) entry which is preliminary data.</text>
</comment>
<gene>
    <name evidence="3" type="ORF">COLO4_37917</name>
</gene>
<proteinExistence type="predicted"/>
<keyword evidence="4" id="KW-1185">Reference proteome</keyword>
<dbReference type="AlphaFoldDB" id="A0A1R3FY69"/>